<dbReference type="OrthoDB" id="3249498at2759"/>
<evidence type="ECO:0008006" key="3">
    <source>
        <dbReference type="Google" id="ProtNLM"/>
    </source>
</evidence>
<sequence>MGFWDVERNLGFYAPASSFPNALPNLIFHFKALCVLSALHHICQKSSSKHRIIIHTNSSNMFDIFNSLRCQPTYNHILKSAVNLLISGAHNHRVLHIPGIQNCIADTLSRFDFARAESISHSIKIQSFQPPQVMMGPAKK</sequence>
<keyword evidence="2" id="KW-1185">Reference proteome</keyword>
<organism evidence="1 2">
    <name type="scientific">Hypholoma sublateritium (strain FD-334 SS-4)</name>
    <dbReference type="NCBI Taxonomy" id="945553"/>
    <lineage>
        <taxon>Eukaryota</taxon>
        <taxon>Fungi</taxon>
        <taxon>Dikarya</taxon>
        <taxon>Basidiomycota</taxon>
        <taxon>Agaricomycotina</taxon>
        <taxon>Agaricomycetes</taxon>
        <taxon>Agaricomycetidae</taxon>
        <taxon>Agaricales</taxon>
        <taxon>Agaricineae</taxon>
        <taxon>Strophariaceae</taxon>
        <taxon>Hypholoma</taxon>
    </lineage>
</organism>
<name>A0A0D2NDL7_HYPSF</name>
<dbReference type="AlphaFoldDB" id="A0A0D2NDL7"/>
<reference evidence="2" key="1">
    <citation type="submission" date="2014-04" db="EMBL/GenBank/DDBJ databases">
        <title>Evolutionary Origins and Diversification of the Mycorrhizal Mutualists.</title>
        <authorList>
            <consortium name="DOE Joint Genome Institute"/>
            <consortium name="Mycorrhizal Genomics Consortium"/>
            <person name="Kohler A."/>
            <person name="Kuo A."/>
            <person name="Nagy L.G."/>
            <person name="Floudas D."/>
            <person name="Copeland A."/>
            <person name="Barry K.W."/>
            <person name="Cichocki N."/>
            <person name="Veneault-Fourrey C."/>
            <person name="LaButti K."/>
            <person name="Lindquist E.A."/>
            <person name="Lipzen A."/>
            <person name="Lundell T."/>
            <person name="Morin E."/>
            <person name="Murat C."/>
            <person name="Riley R."/>
            <person name="Ohm R."/>
            <person name="Sun H."/>
            <person name="Tunlid A."/>
            <person name="Henrissat B."/>
            <person name="Grigoriev I.V."/>
            <person name="Hibbett D.S."/>
            <person name="Martin F."/>
        </authorList>
    </citation>
    <scope>NUCLEOTIDE SEQUENCE [LARGE SCALE GENOMIC DNA]</scope>
    <source>
        <strain evidence="2">FD-334 SS-4</strain>
    </source>
</reference>
<gene>
    <name evidence="1" type="ORF">HYPSUDRAFT_146829</name>
</gene>
<proteinExistence type="predicted"/>
<dbReference type="STRING" id="945553.A0A0D2NDL7"/>
<evidence type="ECO:0000313" key="1">
    <source>
        <dbReference type="EMBL" id="KJA17149.1"/>
    </source>
</evidence>
<dbReference type="OMA" id="WIAGNEN"/>
<evidence type="ECO:0000313" key="2">
    <source>
        <dbReference type="Proteomes" id="UP000054270"/>
    </source>
</evidence>
<dbReference type="Proteomes" id="UP000054270">
    <property type="component" value="Unassembled WGS sequence"/>
</dbReference>
<accession>A0A0D2NDL7</accession>
<dbReference type="EMBL" id="KN817608">
    <property type="protein sequence ID" value="KJA17149.1"/>
    <property type="molecule type" value="Genomic_DNA"/>
</dbReference>
<protein>
    <recommendedName>
        <fullName evidence="3">RNase H type-1 domain-containing protein</fullName>
    </recommendedName>
</protein>